<proteinExistence type="predicted"/>
<accession>A0AAN9EDG2</accession>
<dbReference type="Proteomes" id="UP001372338">
    <property type="component" value="Unassembled WGS sequence"/>
</dbReference>
<comment type="caution">
    <text evidence="1">The sequence shown here is derived from an EMBL/GenBank/DDBJ whole genome shotgun (WGS) entry which is preliminary data.</text>
</comment>
<evidence type="ECO:0000313" key="1">
    <source>
        <dbReference type="EMBL" id="KAK7255402.1"/>
    </source>
</evidence>
<evidence type="ECO:0000313" key="2">
    <source>
        <dbReference type="Proteomes" id="UP001372338"/>
    </source>
</evidence>
<dbReference type="AlphaFoldDB" id="A0AAN9EDG2"/>
<protein>
    <submittedName>
        <fullName evidence="1">Uncharacterized protein</fullName>
    </submittedName>
</protein>
<gene>
    <name evidence="1" type="ORF">RIF29_28811</name>
</gene>
<reference evidence="1 2" key="1">
    <citation type="submission" date="2024-01" db="EMBL/GenBank/DDBJ databases">
        <title>The genomes of 5 underutilized Papilionoideae crops provide insights into root nodulation and disease resistanc.</title>
        <authorList>
            <person name="Yuan L."/>
        </authorList>
    </citation>
    <scope>NUCLEOTIDE SEQUENCE [LARGE SCALE GENOMIC DNA]</scope>
    <source>
        <strain evidence="1">ZHUSHIDOU_FW_LH</strain>
        <tissue evidence="1">Leaf</tissue>
    </source>
</reference>
<sequence length="100" mass="12307">MVNPAAMKLQHHGRLYPETRKPCLIPLWHLWETMMRKILKKTLKDMNTLNKNLDLRRRWKNQSLQIIYLWLRKKKILKLITQPLLLLKKPPFQKKRKCLR</sequence>
<name>A0AAN9EDG2_CROPI</name>
<dbReference type="EMBL" id="JAYWIO010000006">
    <property type="protein sequence ID" value="KAK7255402.1"/>
    <property type="molecule type" value="Genomic_DNA"/>
</dbReference>
<organism evidence="1 2">
    <name type="scientific">Crotalaria pallida</name>
    <name type="common">Smooth rattlebox</name>
    <name type="synonym">Crotalaria striata</name>
    <dbReference type="NCBI Taxonomy" id="3830"/>
    <lineage>
        <taxon>Eukaryota</taxon>
        <taxon>Viridiplantae</taxon>
        <taxon>Streptophyta</taxon>
        <taxon>Embryophyta</taxon>
        <taxon>Tracheophyta</taxon>
        <taxon>Spermatophyta</taxon>
        <taxon>Magnoliopsida</taxon>
        <taxon>eudicotyledons</taxon>
        <taxon>Gunneridae</taxon>
        <taxon>Pentapetalae</taxon>
        <taxon>rosids</taxon>
        <taxon>fabids</taxon>
        <taxon>Fabales</taxon>
        <taxon>Fabaceae</taxon>
        <taxon>Papilionoideae</taxon>
        <taxon>50 kb inversion clade</taxon>
        <taxon>genistoids sensu lato</taxon>
        <taxon>core genistoids</taxon>
        <taxon>Crotalarieae</taxon>
        <taxon>Crotalaria</taxon>
    </lineage>
</organism>
<keyword evidence="2" id="KW-1185">Reference proteome</keyword>